<comment type="caution">
    <text evidence="1">The sequence shown here is derived from an EMBL/GenBank/DDBJ whole genome shotgun (WGS) entry which is preliminary data.</text>
</comment>
<evidence type="ECO:0000313" key="1">
    <source>
        <dbReference type="EMBL" id="TET12339.1"/>
    </source>
</evidence>
<dbReference type="SUPFAM" id="SSF53850">
    <property type="entry name" value="Periplasmic binding protein-like II"/>
    <property type="match status" value="1"/>
</dbReference>
<organism evidence="1 2">
    <name type="scientific">Aerophobetes bacterium</name>
    <dbReference type="NCBI Taxonomy" id="2030807"/>
    <lineage>
        <taxon>Bacteria</taxon>
        <taxon>Candidatus Aerophobota</taxon>
    </lineage>
</organism>
<evidence type="ECO:0000313" key="2">
    <source>
        <dbReference type="Proteomes" id="UP000316360"/>
    </source>
</evidence>
<dbReference type="Proteomes" id="UP000316360">
    <property type="component" value="Unassembled WGS sequence"/>
</dbReference>
<reference evidence="1 2" key="1">
    <citation type="submission" date="2019-03" db="EMBL/GenBank/DDBJ databases">
        <title>Metabolic potential of uncultured bacteria and archaea associated with petroleum seepage in deep-sea sediments.</title>
        <authorList>
            <person name="Dong X."/>
            <person name="Hubert C."/>
        </authorList>
    </citation>
    <scope>NUCLEOTIDE SEQUENCE [LARGE SCALE GENOMIC DNA]</scope>
    <source>
        <strain evidence="1">E44_bin7</strain>
    </source>
</reference>
<dbReference type="EMBL" id="SOKJ01000094">
    <property type="protein sequence ID" value="TET12339.1"/>
    <property type="molecule type" value="Genomic_DNA"/>
</dbReference>
<protein>
    <submittedName>
        <fullName evidence="1">ABC transporter substrate-binding protein</fullName>
    </submittedName>
</protein>
<dbReference type="PANTHER" id="PTHR30024">
    <property type="entry name" value="ALIPHATIC SULFONATES-BINDING PROTEIN-RELATED"/>
    <property type="match status" value="1"/>
</dbReference>
<accession>A0A523S3C5</accession>
<dbReference type="Pfam" id="PF13379">
    <property type="entry name" value="NMT1_2"/>
    <property type="match status" value="1"/>
</dbReference>
<gene>
    <name evidence="1" type="ORF">E3J84_01815</name>
</gene>
<dbReference type="AlphaFoldDB" id="A0A523S3C5"/>
<dbReference type="Gene3D" id="3.40.190.10">
    <property type="entry name" value="Periplasmic binding protein-like II"/>
    <property type="match status" value="2"/>
</dbReference>
<sequence length="366" mass="41100">MKLSWFSRCLLGVMMVLLLGMGIGFSQELRVVRFGLTPFLDYGPWLLALEKGWYEEEGIRLRVINLASDSEIAEALAGGAIDVGVQSPDSALFYYPQNPDLRIPLINTLFRGFYITGQKQYKAYDQFLTETGDAAEAARLVCSQLKGKKILTELGSVHETIVMAALKVAGLTRDDVTIIDIPTPAEGVAAFIRGEADFFTCGLPQTLRLDSEGYSRTIPGEALGPGGINLSGLQVSRRYFEEHKDILVKLTKVWYKSVAYLHSTPTEALHIIVDWLNKNVGAGIEYEDAFPLITKELSFPGSMSEAWWWFYDPASPYNWKTKLEFRLNMMYDLELIPRGTVDLDTMVVSDEIEELVRQSLTKEQKL</sequence>
<name>A0A523S3C5_UNCAE</name>
<proteinExistence type="predicted"/>